<dbReference type="RefSeq" id="WP_071892018.1">
    <property type="nucleotide sequence ID" value="NZ_CP013197.1"/>
</dbReference>
<gene>
    <name evidence="1" type="ORF">M0C40_01395</name>
</gene>
<sequence>MNIEHYVNWQIYTQQNKGGGDVKLRASRINKNLLELNKEINRYSTNFYNTKDAKLNKNNQFIDNKNWLIQQREYATNLKLGYQKLHCIL</sequence>
<reference evidence="1 2" key="1">
    <citation type="submission" date="2022-04" db="EMBL/GenBank/DDBJ databases">
        <title>Whole genome of Spiroplasma citri.</title>
        <authorList>
            <person name="Khanchezar A."/>
            <person name="Izadpanah K."/>
            <person name="Taghavi M."/>
            <person name="Ghorbani A."/>
            <person name="Beven L."/>
        </authorList>
    </citation>
    <scope>NUCLEOTIDE SEQUENCE [LARGE SCALE GENOMIC DNA]</scope>
    <source>
        <strain evidence="1 2">D4</strain>
    </source>
</reference>
<keyword evidence="2" id="KW-1185">Reference proteome</keyword>
<evidence type="ECO:0000313" key="1">
    <source>
        <dbReference type="EMBL" id="WFG96701.1"/>
    </source>
</evidence>
<protein>
    <submittedName>
        <fullName evidence="1">Uncharacterized protein</fullName>
    </submittedName>
</protein>
<dbReference type="KEGG" id="sck:SCITRI_00280"/>
<dbReference type="EMBL" id="CP096246">
    <property type="protein sequence ID" value="WFG96701.1"/>
    <property type="molecule type" value="Genomic_DNA"/>
</dbReference>
<dbReference type="Proteomes" id="UP001214629">
    <property type="component" value="Chromosome"/>
</dbReference>
<organism evidence="1 2">
    <name type="scientific">Spiroplasma citri</name>
    <dbReference type="NCBI Taxonomy" id="2133"/>
    <lineage>
        <taxon>Bacteria</taxon>
        <taxon>Bacillati</taxon>
        <taxon>Mycoplasmatota</taxon>
        <taxon>Mollicutes</taxon>
        <taxon>Entomoplasmatales</taxon>
        <taxon>Spiroplasmataceae</taxon>
        <taxon>Spiroplasma</taxon>
    </lineage>
</organism>
<accession>A0AAX3SZH1</accession>
<dbReference type="AlphaFoldDB" id="A0AAX3SZH1"/>
<name>A0AAX3SZH1_SPICI</name>
<proteinExistence type="predicted"/>
<dbReference type="GeneID" id="54238216"/>
<evidence type="ECO:0000313" key="2">
    <source>
        <dbReference type="Proteomes" id="UP001214629"/>
    </source>
</evidence>